<dbReference type="SUPFAM" id="SSF54001">
    <property type="entry name" value="Cysteine proteinases"/>
    <property type="match status" value="1"/>
</dbReference>
<dbReference type="PROSITE" id="PS00640">
    <property type="entry name" value="THIOL_PROTEASE_ASN"/>
    <property type="match status" value="1"/>
</dbReference>
<evidence type="ECO:0000256" key="3">
    <source>
        <dbReference type="ARBA" id="ARBA00022801"/>
    </source>
</evidence>
<dbReference type="SMART" id="SM00645">
    <property type="entry name" value="Pept_C1"/>
    <property type="match status" value="1"/>
</dbReference>
<dbReference type="Pfam" id="PF00112">
    <property type="entry name" value="Peptidase_C1"/>
    <property type="match status" value="1"/>
</dbReference>
<dbReference type="Gene3D" id="3.90.70.10">
    <property type="entry name" value="Cysteine proteinases"/>
    <property type="match status" value="1"/>
</dbReference>
<dbReference type="PROSITE" id="PS00639">
    <property type="entry name" value="THIOL_PROTEASE_HIS"/>
    <property type="match status" value="1"/>
</dbReference>
<keyword evidence="6" id="KW-1015">Disulfide bond</keyword>
<evidence type="ECO:0000313" key="9">
    <source>
        <dbReference type="Proteomes" id="UP000694888"/>
    </source>
</evidence>
<dbReference type="InterPro" id="IPR000668">
    <property type="entry name" value="Peptidase_C1A_C"/>
</dbReference>
<evidence type="ECO:0000256" key="5">
    <source>
        <dbReference type="ARBA" id="ARBA00023145"/>
    </source>
</evidence>
<evidence type="ECO:0000259" key="8">
    <source>
        <dbReference type="SMART" id="SM00848"/>
    </source>
</evidence>
<sequence>MYSNDFYQAPISMIKLAIFALAVAVASAYTDANWLIFKAKHNKDYNGEEDIIRRFVWQSNLKKIEEHNELYAQGLKSYYLGENKYADMTSDEFNGVMNGMNVHKQSDKYVSGQYKAYLPDSVDWRRKGFVTPIKDQGQCGSCWAFSAIGSLEGQHFNTTGKLVSLSESNLVDCSQKWGNQGCNGGLMDQAFQYVIDNKGIDTEKSYPYKPEDRPCNFKSADVGAREKAFQDVTSGSEDELQKAVAGVGPISVAIDASHGSFQLYSGGVYDEPECSSTQLDHGVLAVGYGTQDGKDYWIVKNSWGTSWGMEGYILMSRNKDNQCGIATAASYPTSVN</sequence>
<dbReference type="InterPro" id="IPR000169">
    <property type="entry name" value="Pept_cys_AS"/>
</dbReference>
<name>A0ABM0JLV4_APLCA</name>
<evidence type="ECO:0000259" key="7">
    <source>
        <dbReference type="SMART" id="SM00645"/>
    </source>
</evidence>
<dbReference type="RefSeq" id="XP_005096720.1">
    <property type="nucleotide sequence ID" value="XM_005096663.2"/>
</dbReference>
<keyword evidence="3" id="KW-0378">Hydrolase</keyword>
<dbReference type="InterPro" id="IPR025660">
    <property type="entry name" value="Pept_his_AS"/>
</dbReference>
<dbReference type="PRINTS" id="PR00705">
    <property type="entry name" value="PAPAIN"/>
</dbReference>
<keyword evidence="4" id="KW-0788">Thiol protease</keyword>
<accession>A0ABM0JLV4</accession>
<dbReference type="Pfam" id="PF08246">
    <property type="entry name" value="Inhibitor_I29"/>
    <property type="match status" value="1"/>
</dbReference>
<reference evidence="10" key="1">
    <citation type="submission" date="2025-08" db="UniProtKB">
        <authorList>
            <consortium name="RefSeq"/>
        </authorList>
    </citation>
    <scope>IDENTIFICATION</scope>
</reference>
<gene>
    <name evidence="10" type="primary">LOC101862643</name>
</gene>
<dbReference type="PROSITE" id="PS00139">
    <property type="entry name" value="THIOL_PROTEASE_CYS"/>
    <property type="match status" value="1"/>
</dbReference>
<dbReference type="GeneID" id="101862643"/>
<dbReference type="InterPro" id="IPR039417">
    <property type="entry name" value="Peptidase_C1A_papain-like"/>
</dbReference>
<evidence type="ECO:0000256" key="2">
    <source>
        <dbReference type="ARBA" id="ARBA00022670"/>
    </source>
</evidence>
<dbReference type="InterPro" id="IPR013201">
    <property type="entry name" value="Prot_inhib_I29"/>
</dbReference>
<dbReference type="SMART" id="SM00848">
    <property type="entry name" value="Inhibitor_I29"/>
    <property type="match status" value="1"/>
</dbReference>
<keyword evidence="2" id="KW-0645">Protease</keyword>
<dbReference type="PANTHER" id="PTHR12411">
    <property type="entry name" value="CYSTEINE PROTEASE FAMILY C1-RELATED"/>
    <property type="match status" value="1"/>
</dbReference>
<dbReference type="Proteomes" id="UP000694888">
    <property type="component" value="Unplaced"/>
</dbReference>
<evidence type="ECO:0000256" key="6">
    <source>
        <dbReference type="ARBA" id="ARBA00023157"/>
    </source>
</evidence>
<evidence type="ECO:0000256" key="1">
    <source>
        <dbReference type="ARBA" id="ARBA00008455"/>
    </source>
</evidence>
<feature type="domain" description="Peptidase C1A papain C-terminal" evidence="7">
    <location>
        <begin position="118"/>
        <end position="333"/>
    </location>
</feature>
<evidence type="ECO:0000256" key="4">
    <source>
        <dbReference type="ARBA" id="ARBA00022807"/>
    </source>
</evidence>
<protein>
    <submittedName>
        <fullName evidence="10">Cathepsin L1 isoform X1</fullName>
    </submittedName>
</protein>
<feature type="domain" description="Cathepsin propeptide inhibitor" evidence="8">
    <location>
        <begin position="34"/>
        <end position="93"/>
    </location>
</feature>
<proteinExistence type="inferred from homology"/>
<dbReference type="CDD" id="cd02248">
    <property type="entry name" value="Peptidase_C1A"/>
    <property type="match status" value="1"/>
</dbReference>
<dbReference type="InterPro" id="IPR025661">
    <property type="entry name" value="Pept_asp_AS"/>
</dbReference>
<organism evidence="9 10">
    <name type="scientific">Aplysia californica</name>
    <name type="common">California sea hare</name>
    <dbReference type="NCBI Taxonomy" id="6500"/>
    <lineage>
        <taxon>Eukaryota</taxon>
        <taxon>Metazoa</taxon>
        <taxon>Spiralia</taxon>
        <taxon>Lophotrochozoa</taxon>
        <taxon>Mollusca</taxon>
        <taxon>Gastropoda</taxon>
        <taxon>Heterobranchia</taxon>
        <taxon>Euthyneura</taxon>
        <taxon>Tectipleura</taxon>
        <taxon>Aplysiida</taxon>
        <taxon>Aplysioidea</taxon>
        <taxon>Aplysiidae</taxon>
        <taxon>Aplysia</taxon>
    </lineage>
</organism>
<dbReference type="InterPro" id="IPR038765">
    <property type="entry name" value="Papain-like_cys_pep_sf"/>
</dbReference>
<evidence type="ECO:0000313" key="10">
    <source>
        <dbReference type="RefSeq" id="XP_005096720.1"/>
    </source>
</evidence>
<keyword evidence="9" id="KW-1185">Reference proteome</keyword>
<dbReference type="InterPro" id="IPR013128">
    <property type="entry name" value="Peptidase_C1A"/>
</dbReference>
<keyword evidence="5" id="KW-0865">Zymogen</keyword>
<comment type="similarity">
    <text evidence="1">Belongs to the peptidase C1 family.</text>
</comment>